<reference evidence="8" key="1">
    <citation type="journal article" date="2021" name="Nat. Commun.">
        <title>Genetic determinants of endophytism in the Arabidopsis root mycobiome.</title>
        <authorList>
            <person name="Mesny F."/>
            <person name="Miyauchi S."/>
            <person name="Thiergart T."/>
            <person name="Pickel B."/>
            <person name="Atanasova L."/>
            <person name="Karlsson M."/>
            <person name="Huettel B."/>
            <person name="Barry K.W."/>
            <person name="Haridas S."/>
            <person name="Chen C."/>
            <person name="Bauer D."/>
            <person name="Andreopoulos W."/>
            <person name="Pangilinan J."/>
            <person name="LaButti K."/>
            <person name="Riley R."/>
            <person name="Lipzen A."/>
            <person name="Clum A."/>
            <person name="Drula E."/>
            <person name="Henrissat B."/>
            <person name="Kohler A."/>
            <person name="Grigoriev I.V."/>
            <person name="Martin F.M."/>
            <person name="Hacquard S."/>
        </authorList>
    </citation>
    <scope>NUCLEOTIDE SEQUENCE</scope>
    <source>
        <strain evidence="8">MPI-SDFR-AT-0117</strain>
    </source>
</reference>
<keyword evidence="2" id="KW-0813">Transport</keyword>
<protein>
    <submittedName>
        <fullName evidence="8">Permease of the major facilitator superfamily</fullName>
    </submittedName>
</protein>
<evidence type="ECO:0000256" key="4">
    <source>
        <dbReference type="ARBA" id="ARBA00022989"/>
    </source>
</evidence>
<evidence type="ECO:0000313" key="9">
    <source>
        <dbReference type="Proteomes" id="UP000770015"/>
    </source>
</evidence>
<keyword evidence="9" id="KW-1185">Reference proteome</keyword>
<accession>A0A9P9A7Q1</accession>
<dbReference type="Proteomes" id="UP000770015">
    <property type="component" value="Unassembled WGS sequence"/>
</dbReference>
<dbReference type="PANTHER" id="PTHR43791">
    <property type="entry name" value="PERMEASE-RELATED"/>
    <property type="match status" value="1"/>
</dbReference>
<feature type="transmembrane region" description="Helical" evidence="7">
    <location>
        <begin position="389"/>
        <end position="416"/>
    </location>
</feature>
<dbReference type="EMBL" id="JAGSXJ010000014">
    <property type="protein sequence ID" value="KAH6685813.1"/>
    <property type="molecule type" value="Genomic_DNA"/>
</dbReference>
<dbReference type="GO" id="GO:0022857">
    <property type="term" value="F:transmembrane transporter activity"/>
    <property type="evidence" value="ECO:0007669"/>
    <property type="project" value="InterPro"/>
</dbReference>
<dbReference type="OrthoDB" id="1935484at2759"/>
<dbReference type="SUPFAM" id="SSF103473">
    <property type="entry name" value="MFS general substrate transporter"/>
    <property type="match status" value="1"/>
</dbReference>
<dbReference type="FunFam" id="1.20.1250.20:FF:000247">
    <property type="entry name" value="MFS general substrate transporter"/>
    <property type="match status" value="1"/>
</dbReference>
<feature type="transmembrane region" description="Helical" evidence="7">
    <location>
        <begin position="521"/>
        <end position="541"/>
    </location>
</feature>
<feature type="transmembrane region" description="Helical" evidence="7">
    <location>
        <begin position="280"/>
        <end position="299"/>
    </location>
</feature>
<dbReference type="InterPro" id="IPR011701">
    <property type="entry name" value="MFS"/>
</dbReference>
<organism evidence="8 9">
    <name type="scientific">Plectosphaerella plurivora</name>
    <dbReference type="NCBI Taxonomy" id="936078"/>
    <lineage>
        <taxon>Eukaryota</taxon>
        <taxon>Fungi</taxon>
        <taxon>Dikarya</taxon>
        <taxon>Ascomycota</taxon>
        <taxon>Pezizomycotina</taxon>
        <taxon>Sordariomycetes</taxon>
        <taxon>Hypocreomycetidae</taxon>
        <taxon>Glomerellales</taxon>
        <taxon>Plectosphaerellaceae</taxon>
        <taxon>Plectosphaerella</taxon>
    </lineage>
</organism>
<evidence type="ECO:0000256" key="3">
    <source>
        <dbReference type="ARBA" id="ARBA00022692"/>
    </source>
</evidence>
<proteinExistence type="predicted"/>
<dbReference type="GO" id="GO:0016020">
    <property type="term" value="C:membrane"/>
    <property type="evidence" value="ECO:0007669"/>
    <property type="project" value="UniProtKB-SubCell"/>
</dbReference>
<feature type="region of interest" description="Disordered" evidence="6">
    <location>
        <begin position="1"/>
        <end position="72"/>
    </location>
</feature>
<feature type="compositionally biased region" description="Basic and acidic residues" evidence="6">
    <location>
        <begin position="51"/>
        <end position="65"/>
    </location>
</feature>
<dbReference type="FunFam" id="1.20.1250.20:FF:000106">
    <property type="entry name" value="MFS transporter, putative"/>
    <property type="match status" value="1"/>
</dbReference>
<dbReference type="Pfam" id="PF07690">
    <property type="entry name" value="MFS_1"/>
    <property type="match status" value="1"/>
</dbReference>
<dbReference type="Gene3D" id="1.20.1250.20">
    <property type="entry name" value="MFS general substrate transporter like domains"/>
    <property type="match status" value="1"/>
</dbReference>
<evidence type="ECO:0000256" key="5">
    <source>
        <dbReference type="ARBA" id="ARBA00023136"/>
    </source>
</evidence>
<keyword evidence="4 7" id="KW-1133">Transmembrane helix</keyword>
<dbReference type="AlphaFoldDB" id="A0A9P9A7Q1"/>
<comment type="subcellular location">
    <subcellularLocation>
        <location evidence="1">Membrane</location>
        <topology evidence="1">Multi-pass membrane protein</topology>
    </subcellularLocation>
</comment>
<evidence type="ECO:0000256" key="2">
    <source>
        <dbReference type="ARBA" id="ARBA00022448"/>
    </source>
</evidence>
<comment type="caution">
    <text evidence="8">The sequence shown here is derived from an EMBL/GenBank/DDBJ whole genome shotgun (WGS) entry which is preliminary data.</text>
</comment>
<sequence>MARSVNEKVSEKSEKVSPTFVVDSSDSDSQNSPPKTDIPAADPALSLAPPEEERSWWQRRPKESPDAIATRRSVFDDPNVAEHYQPLPTWENIHRFDPSERWTVAEERAVIRKIDWRIMFFTCVMFMALELDRSNISQAVSDNMIGDLGMDTNDFNLGNTVFRLTFLLAELPSQLISKYFGPDRWIPMQLCLWSLVSAGQFWLSGRGSFLACRALLAVFQGGFIPDTILYLSYFYTSAELAVRLAFFWTAYNVADIISGFLGAGLLQLRGWHGLEGWRWLFLFEGLLTLIVGLLAWFLMPAGPTQTKGILRGKDGWFTEREERIMVNRVIRDDPSKGDMHNRQPITPRLLWASLKDYDLWPMYAIGLTFLIPAAPPGTYFTLTLRNLGFSVLITNLLTIPQTVLNICNLLLITYLSEKWKERALLGLFVQVWKLPFMIYLYVVDITVVNRWLSFSILTLLLGSPTTHPIQVAWNSRNSNTVRLRTVSAALYNMSVQMASISAANVYRKHDAPRYRDGNKNLIAIIAMNITIYILTRTYYIWRNKSRDKIWDAMDDAQKKNYLETTKDEGNKRLDFRFVY</sequence>
<keyword evidence="5 7" id="KW-0472">Membrane</keyword>
<feature type="compositionally biased region" description="Low complexity" evidence="6">
    <location>
        <begin position="16"/>
        <end position="49"/>
    </location>
</feature>
<gene>
    <name evidence="8" type="ORF">F5X68DRAFT_135625</name>
</gene>
<name>A0A9P9A7Q1_9PEZI</name>
<feature type="compositionally biased region" description="Basic and acidic residues" evidence="6">
    <location>
        <begin position="1"/>
        <end position="15"/>
    </location>
</feature>
<keyword evidence="3 7" id="KW-0812">Transmembrane</keyword>
<evidence type="ECO:0000256" key="6">
    <source>
        <dbReference type="SAM" id="MobiDB-lite"/>
    </source>
</evidence>
<feature type="transmembrane region" description="Helical" evidence="7">
    <location>
        <begin position="436"/>
        <end position="462"/>
    </location>
</feature>
<dbReference type="InterPro" id="IPR036259">
    <property type="entry name" value="MFS_trans_sf"/>
</dbReference>
<evidence type="ECO:0000256" key="1">
    <source>
        <dbReference type="ARBA" id="ARBA00004141"/>
    </source>
</evidence>
<dbReference type="PANTHER" id="PTHR43791:SF65">
    <property type="entry name" value="MAJOR FACILITATOR SUPERFAMILY (MFS) PROFILE DOMAIN-CONTAINING PROTEIN-RELATED"/>
    <property type="match status" value="1"/>
</dbReference>
<feature type="transmembrane region" description="Helical" evidence="7">
    <location>
        <begin position="210"/>
        <end position="233"/>
    </location>
</feature>
<evidence type="ECO:0000256" key="7">
    <source>
        <dbReference type="SAM" id="Phobius"/>
    </source>
</evidence>
<evidence type="ECO:0000313" key="8">
    <source>
        <dbReference type="EMBL" id="KAH6685813.1"/>
    </source>
</evidence>
<feature type="transmembrane region" description="Helical" evidence="7">
    <location>
        <begin position="360"/>
        <end position="382"/>
    </location>
</feature>
<feature type="transmembrane region" description="Helical" evidence="7">
    <location>
        <begin position="245"/>
        <end position="268"/>
    </location>
</feature>